<comment type="caution">
    <text evidence="10">The sequence shown here is derived from an EMBL/GenBank/DDBJ whole genome shotgun (WGS) entry which is preliminary data.</text>
</comment>
<reference evidence="10" key="2">
    <citation type="submission" date="2023-06" db="EMBL/GenBank/DDBJ databases">
        <authorList>
            <person name="Kobayashi Y."/>
            <person name="Kayamori A."/>
            <person name="Aoki K."/>
            <person name="Shiwa Y."/>
            <person name="Fujita N."/>
            <person name="Sugita T."/>
            <person name="Iwasaki W."/>
            <person name="Tanaka N."/>
            <person name="Takashima M."/>
        </authorList>
    </citation>
    <scope>NUCLEOTIDE SEQUENCE</scope>
    <source>
        <strain evidence="10">HIS016</strain>
    </source>
</reference>
<dbReference type="InterPro" id="IPR008271">
    <property type="entry name" value="Ser/Thr_kinase_AS"/>
</dbReference>
<keyword evidence="4 7" id="KW-0067">ATP-binding</keyword>
<dbReference type="PROSITE" id="PS00107">
    <property type="entry name" value="PROTEIN_KINASE_ATP"/>
    <property type="match status" value="1"/>
</dbReference>
<dbReference type="EC" id="2.7.12.2" evidence="6"/>
<dbReference type="Gene3D" id="1.10.510.10">
    <property type="entry name" value="Transferase(Phosphotransferase) domain 1"/>
    <property type="match status" value="1"/>
</dbReference>
<evidence type="ECO:0000256" key="6">
    <source>
        <dbReference type="ARBA" id="ARBA00038999"/>
    </source>
</evidence>
<evidence type="ECO:0000256" key="3">
    <source>
        <dbReference type="ARBA" id="ARBA00022777"/>
    </source>
</evidence>
<evidence type="ECO:0000259" key="9">
    <source>
        <dbReference type="PROSITE" id="PS50011"/>
    </source>
</evidence>
<keyword evidence="1" id="KW-0808">Transferase</keyword>
<keyword evidence="11" id="KW-1185">Reference proteome</keyword>
<dbReference type="EMBL" id="BTCM01000001">
    <property type="protein sequence ID" value="GMK53754.1"/>
    <property type="molecule type" value="Genomic_DNA"/>
</dbReference>
<evidence type="ECO:0000313" key="10">
    <source>
        <dbReference type="EMBL" id="GMK53754.1"/>
    </source>
</evidence>
<feature type="compositionally biased region" description="Polar residues" evidence="8">
    <location>
        <begin position="134"/>
        <end position="145"/>
    </location>
</feature>
<dbReference type="PROSITE" id="PS00108">
    <property type="entry name" value="PROTEIN_KINASE_ST"/>
    <property type="match status" value="1"/>
</dbReference>
<dbReference type="FunFam" id="1.10.510.10:FF:000263">
    <property type="entry name" value="MAP kinase skh1/pek1"/>
    <property type="match status" value="1"/>
</dbReference>
<dbReference type="SUPFAM" id="SSF56112">
    <property type="entry name" value="Protein kinase-like (PK-like)"/>
    <property type="match status" value="1"/>
</dbReference>
<dbReference type="Pfam" id="PF00069">
    <property type="entry name" value="Pkinase"/>
    <property type="match status" value="1"/>
</dbReference>
<reference evidence="10" key="1">
    <citation type="journal article" date="2023" name="BMC Genomics">
        <title>Chromosome-level genome assemblies of Cutaneotrichosporon spp. (Trichosporonales, Basidiomycota) reveal imbalanced evolution between nucleotide sequences and chromosome synteny.</title>
        <authorList>
            <person name="Kobayashi Y."/>
            <person name="Kayamori A."/>
            <person name="Aoki K."/>
            <person name="Shiwa Y."/>
            <person name="Matsutani M."/>
            <person name="Fujita N."/>
            <person name="Sugita T."/>
            <person name="Iwasaki W."/>
            <person name="Tanaka N."/>
            <person name="Takashima M."/>
        </authorList>
    </citation>
    <scope>NUCLEOTIDE SEQUENCE</scope>
    <source>
        <strain evidence="10">HIS016</strain>
    </source>
</reference>
<keyword evidence="3" id="KW-0418">Kinase</keyword>
<keyword evidence="2 7" id="KW-0547">Nucleotide-binding</keyword>
<feature type="domain" description="Protein kinase" evidence="9">
    <location>
        <begin position="265"/>
        <end position="527"/>
    </location>
</feature>
<proteinExistence type="inferred from homology"/>
<dbReference type="GO" id="GO:0000196">
    <property type="term" value="P:cell integrity MAPK cascade"/>
    <property type="evidence" value="ECO:0007669"/>
    <property type="project" value="TreeGrafter"/>
</dbReference>
<dbReference type="AlphaFoldDB" id="A0AAD3Y9J9"/>
<dbReference type="PANTHER" id="PTHR48013">
    <property type="entry name" value="DUAL SPECIFICITY MITOGEN-ACTIVATED PROTEIN KINASE KINASE 5-RELATED"/>
    <property type="match status" value="1"/>
</dbReference>
<feature type="region of interest" description="Disordered" evidence="8">
    <location>
        <begin position="212"/>
        <end position="256"/>
    </location>
</feature>
<name>A0AAD3Y9J9_9TREE</name>
<dbReference type="PROSITE" id="PS50011">
    <property type="entry name" value="PROTEIN_KINASE_DOM"/>
    <property type="match status" value="1"/>
</dbReference>
<dbReference type="GO" id="GO:0004708">
    <property type="term" value="F:MAP kinase kinase activity"/>
    <property type="evidence" value="ECO:0007669"/>
    <property type="project" value="UniProtKB-EC"/>
</dbReference>
<feature type="compositionally biased region" description="Polar residues" evidence="8">
    <location>
        <begin position="112"/>
        <end position="126"/>
    </location>
</feature>
<evidence type="ECO:0000313" key="11">
    <source>
        <dbReference type="Proteomes" id="UP001222932"/>
    </source>
</evidence>
<comment type="similarity">
    <text evidence="5">Belongs to the protein kinase superfamily. STE Ser/Thr protein kinase family. MAP kinase kinase subfamily.</text>
</comment>
<sequence length="548" mass="59825">MSTPRRPGGARPNPSSSSDLNGAPPPYHWNGSRSHHSPPPTTRAAPSPPRVNIPQGNVPGTVVDQCGQGGWHAPSPLPKLAREPPRGSQTGSTRPILTLSSFTAPAVPTLAQFPNASTGTDSTRFTPSPRLTAGSRSMSMPATESTRLKLVIPPKVSTDEQFKKPDDEAGPGILTPRPDTLTVKPKPALSHEQNDVQNDTQKQELIAKMQQLQRTPTPTPPIRNETTPNPPTPDTHVNQSPDSRNSSRPPSTYNIGRPVIVPSDLVVIKSLGEGAGGAVELVRSRRDGSVMARKTIARSPDPVVHRQILRELAFLSSTTSPYIVEHYGAFLADHDTQICILMEYCEAGSLDTIIGILKSRRLRCSEHVLGRIASSVLRGLDYLHMQKIIHRDIKPSNIVLTRNGAVKLCDFGVSGELVNSHAGTFTGTSYFMAPERFTGDPYSIRSDVWSLGLTLHEVAHLRFPYGEHLAPVELLGCVLYSPLPTMIDSPREGVIWTPEIRDFMAQCLTRDGALRPYPRDLLTHDFILRSESRKVPMAKWVAALMAPE</sequence>
<evidence type="ECO:0000256" key="1">
    <source>
        <dbReference type="ARBA" id="ARBA00022679"/>
    </source>
</evidence>
<protein>
    <recommendedName>
        <fullName evidence="6">mitogen-activated protein kinase kinase</fullName>
        <ecNumber evidence="6">2.7.12.2</ecNumber>
    </recommendedName>
</protein>
<feature type="region of interest" description="Disordered" evidence="8">
    <location>
        <begin position="1"/>
        <end position="198"/>
    </location>
</feature>
<feature type="binding site" evidence="7">
    <location>
        <position position="294"/>
    </location>
    <ligand>
        <name>ATP</name>
        <dbReference type="ChEBI" id="CHEBI:30616"/>
    </ligand>
</feature>
<evidence type="ECO:0000256" key="2">
    <source>
        <dbReference type="ARBA" id="ARBA00022741"/>
    </source>
</evidence>
<feature type="compositionally biased region" description="Pro residues" evidence="8">
    <location>
        <begin position="37"/>
        <end position="51"/>
    </location>
</feature>
<accession>A0AAD3Y9J9</accession>
<dbReference type="InterPro" id="IPR000719">
    <property type="entry name" value="Prot_kinase_dom"/>
</dbReference>
<evidence type="ECO:0000256" key="5">
    <source>
        <dbReference type="ARBA" id="ARBA00038035"/>
    </source>
</evidence>
<gene>
    <name evidence="10" type="primary">MKK1</name>
    <name evidence="10" type="ORF">CspeluHIS016_0103400</name>
</gene>
<feature type="compositionally biased region" description="Polar residues" evidence="8">
    <location>
        <begin position="87"/>
        <end position="103"/>
    </location>
</feature>
<feature type="compositionally biased region" description="Basic and acidic residues" evidence="8">
    <location>
        <begin position="157"/>
        <end position="167"/>
    </location>
</feature>
<dbReference type="Proteomes" id="UP001222932">
    <property type="component" value="Unassembled WGS sequence"/>
</dbReference>
<dbReference type="InterPro" id="IPR011009">
    <property type="entry name" value="Kinase-like_dom_sf"/>
</dbReference>
<evidence type="ECO:0000256" key="8">
    <source>
        <dbReference type="SAM" id="MobiDB-lite"/>
    </source>
</evidence>
<dbReference type="InterPro" id="IPR017441">
    <property type="entry name" value="Protein_kinase_ATP_BS"/>
</dbReference>
<evidence type="ECO:0000256" key="7">
    <source>
        <dbReference type="PROSITE-ProRule" id="PRU10141"/>
    </source>
</evidence>
<dbReference type="Gene3D" id="3.30.200.20">
    <property type="entry name" value="Phosphorylase Kinase, domain 1"/>
    <property type="match status" value="1"/>
</dbReference>
<dbReference type="SMART" id="SM00220">
    <property type="entry name" value="S_TKc"/>
    <property type="match status" value="1"/>
</dbReference>
<dbReference type="PANTHER" id="PTHR48013:SF6">
    <property type="entry name" value="MAP KINASE KINASE MKK1_SSP32-RELATED"/>
    <property type="match status" value="1"/>
</dbReference>
<dbReference type="GO" id="GO:0060237">
    <property type="term" value="P:regulation of fungal-type cell wall organization"/>
    <property type="evidence" value="ECO:0007669"/>
    <property type="project" value="TreeGrafter"/>
</dbReference>
<evidence type="ECO:0000256" key="4">
    <source>
        <dbReference type="ARBA" id="ARBA00022840"/>
    </source>
</evidence>
<feature type="compositionally biased region" description="Low complexity" evidence="8">
    <location>
        <begin position="240"/>
        <end position="251"/>
    </location>
</feature>
<dbReference type="GO" id="GO:0005524">
    <property type="term" value="F:ATP binding"/>
    <property type="evidence" value="ECO:0007669"/>
    <property type="project" value="UniProtKB-UniRule"/>
</dbReference>
<organism evidence="10 11">
    <name type="scientific">Cutaneotrichosporon spelunceum</name>
    <dbReference type="NCBI Taxonomy" id="1672016"/>
    <lineage>
        <taxon>Eukaryota</taxon>
        <taxon>Fungi</taxon>
        <taxon>Dikarya</taxon>
        <taxon>Basidiomycota</taxon>
        <taxon>Agaricomycotina</taxon>
        <taxon>Tremellomycetes</taxon>
        <taxon>Trichosporonales</taxon>
        <taxon>Trichosporonaceae</taxon>
        <taxon>Cutaneotrichosporon</taxon>
    </lineage>
</organism>